<reference evidence="3" key="1">
    <citation type="journal article" date="2011" name="Genome Res.">
        <title>Phylogeny-wide analysis of social amoeba genomes highlights ancient origins for complex intercellular communication.</title>
        <authorList>
            <person name="Heidel A.J."/>
            <person name="Lawal H.M."/>
            <person name="Felder M."/>
            <person name="Schilde C."/>
            <person name="Helps N.R."/>
            <person name="Tunggal B."/>
            <person name="Rivero F."/>
            <person name="John U."/>
            <person name="Schleicher M."/>
            <person name="Eichinger L."/>
            <person name="Platzer M."/>
            <person name="Noegel A.A."/>
            <person name="Schaap P."/>
            <person name="Gloeckner G."/>
        </authorList>
    </citation>
    <scope>NUCLEOTIDE SEQUENCE [LARGE SCALE GENOMIC DNA]</scope>
    <source>
        <strain evidence="3">SH3</strain>
    </source>
</reference>
<evidence type="ECO:0000256" key="1">
    <source>
        <dbReference type="SAM" id="MobiDB-lite"/>
    </source>
</evidence>
<gene>
    <name evidence="2" type="ORF">DFA_04474</name>
</gene>
<dbReference type="AlphaFoldDB" id="F4PPP3"/>
<accession>F4PPP3</accession>
<proteinExistence type="predicted"/>
<dbReference type="GeneID" id="14874364"/>
<dbReference type="EMBL" id="GL883009">
    <property type="protein sequence ID" value="EGG22356.1"/>
    <property type="molecule type" value="Genomic_DNA"/>
</dbReference>
<evidence type="ECO:0000313" key="3">
    <source>
        <dbReference type="Proteomes" id="UP000007797"/>
    </source>
</evidence>
<name>F4PPP3_CACFS</name>
<dbReference type="Proteomes" id="UP000007797">
    <property type="component" value="Unassembled WGS sequence"/>
</dbReference>
<dbReference type="RefSeq" id="XP_004360207.1">
    <property type="nucleotide sequence ID" value="XM_004360150.1"/>
</dbReference>
<protein>
    <submittedName>
        <fullName evidence="2">Uncharacterized protein</fullName>
    </submittedName>
</protein>
<feature type="compositionally biased region" description="Low complexity" evidence="1">
    <location>
        <begin position="133"/>
        <end position="151"/>
    </location>
</feature>
<dbReference type="KEGG" id="dfa:DFA_04474"/>
<sequence>MSNALDAVAIHLYSELLELLQEERFGTYLFEGAVTHTTIDPLPNIIVASYRNNLNGSVNLGRILALLSTFPEVVQFVQPTIVPFFDSTVGIYVYHRRVKHFIVCKNDPNVRKVMPLLAWVQSIVSPPQDSDSELGLDSSSDSDSSSSSSSQ</sequence>
<evidence type="ECO:0000313" key="2">
    <source>
        <dbReference type="EMBL" id="EGG22356.1"/>
    </source>
</evidence>
<organism evidence="2 3">
    <name type="scientific">Cavenderia fasciculata</name>
    <name type="common">Slime mold</name>
    <name type="synonym">Dictyostelium fasciculatum</name>
    <dbReference type="NCBI Taxonomy" id="261658"/>
    <lineage>
        <taxon>Eukaryota</taxon>
        <taxon>Amoebozoa</taxon>
        <taxon>Evosea</taxon>
        <taxon>Eumycetozoa</taxon>
        <taxon>Dictyostelia</taxon>
        <taxon>Acytosteliales</taxon>
        <taxon>Cavenderiaceae</taxon>
        <taxon>Cavenderia</taxon>
    </lineage>
</organism>
<feature type="region of interest" description="Disordered" evidence="1">
    <location>
        <begin position="126"/>
        <end position="151"/>
    </location>
</feature>
<keyword evidence="3" id="KW-1185">Reference proteome</keyword>